<name>A0ABQ4BT88_9ACTN</name>
<evidence type="ECO:0000313" key="2">
    <source>
        <dbReference type="EMBL" id="GIE73898.1"/>
    </source>
</evidence>
<reference evidence="2 3" key="1">
    <citation type="submission" date="2021-01" db="EMBL/GenBank/DDBJ databases">
        <title>Whole genome shotgun sequence of Actinoplanes palleronii NBRC 14916.</title>
        <authorList>
            <person name="Komaki H."/>
            <person name="Tamura T."/>
        </authorList>
    </citation>
    <scope>NUCLEOTIDE SEQUENCE [LARGE SCALE GENOMIC DNA]</scope>
    <source>
        <strain evidence="2 3">NBRC 14916</strain>
    </source>
</reference>
<dbReference type="SUPFAM" id="SSF54427">
    <property type="entry name" value="NTF2-like"/>
    <property type="match status" value="1"/>
</dbReference>
<proteinExistence type="predicted"/>
<protein>
    <recommendedName>
        <fullName evidence="1">SnoaL-like domain-containing protein</fullName>
    </recommendedName>
</protein>
<evidence type="ECO:0000313" key="3">
    <source>
        <dbReference type="Proteomes" id="UP000624709"/>
    </source>
</evidence>
<dbReference type="Proteomes" id="UP000624709">
    <property type="component" value="Unassembled WGS sequence"/>
</dbReference>
<dbReference type="Gene3D" id="3.10.450.50">
    <property type="match status" value="1"/>
</dbReference>
<dbReference type="InterPro" id="IPR037401">
    <property type="entry name" value="SnoaL-like"/>
</dbReference>
<organism evidence="2 3">
    <name type="scientific">Actinoplanes palleronii</name>
    <dbReference type="NCBI Taxonomy" id="113570"/>
    <lineage>
        <taxon>Bacteria</taxon>
        <taxon>Bacillati</taxon>
        <taxon>Actinomycetota</taxon>
        <taxon>Actinomycetes</taxon>
        <taxon>Micromonosporales</taxon>
        <taxon>Micromonosporaceae</taxon>
        <taxon>Actinoplanes</taxon>
    </lineage>
</organism>
<sequence>MWRTLPDFRAFTQHRGMETITAAAVAAWVGRYEHAWRTNDPTDIGALFAADGEYHEEPYSTHWLGRDAIVEGWRGRWGWQQGGWEFTWTLRAIDGATATIDGTGTYAELGVFDNQWTVTFDGEGRCTRFHMINNERAG</sequence>
<dbReference type="InterPro" id="IPR032710">
    <property type="entry name" value="NTF2-like_dom_sf"/>
</dbReference>
<accession>A0ABQ4BT88</accession>
<comment type="caution">
    <text evidence="2">The sequence shown here is derived from an EMBL/GenBank/DDBJ whole genome shotgun (WGS) entry which is preliminary data.</text>
</comment>
<dbReference type="EMBL" id="BOMS01000194">
    <property type="protein sequence ID" value="GIE73898.1"/>
    <property type="molecule type" value="Genomic_DNA"/>
</dbReference>
<feature type="domain" description="SnoaL-like" evidence="1">
    <location>
        <begin position="30"/>
        <end position="118"/>
    </location>
</feature>
<keyword evidence="3" id="KW-1185">Reference proteome</keyword>
<evidence type="ECO:0000259" key="1">
    <source>
        <dbReference type="Pfam" id="PF12680"/>
    </source>
</evidence>
<gene>
    <name evidence="2" type="ORF">Apa02nite_100060</name>
</gene>
<dbReference type="Pfam" id="PF12680">
    <property type="entry name" value="SnoaL_2"/>
    <property type="match status" value="1"/>
</dbReference>